<sequence>MGDVEDFDVFAGLADSLLGGEAVSEDHAAEGAADGDLVGSGGDGFLGARCSPSGESGRR</sequence>
<dbReference type="KEGG" id="mph:MLP_16860"/>
<reference evidence="2 3" key="1">
    <citation type="submission" date="2011-05" db="EMBL/GenBank/DDBJ databases">
        <title>Whole genome sequence of Microlunatus phosphovorus NM-1.</title>
        <authorList>
            <person name="Hosoyama A."/>
            <person name="Sasaki K."/>
            <person name="Harada T."/>
            <person name="Igarashi R."/>
            <person name="Kawakoshi A."/>
            <person name="Sasagawa M."/>
            <person name="Fukada J."/>
            <person name="Nakamura S."/>
            <person name="Katano Y."/>
            <person name="Hanada S."/>
            <person name="Kamagata Y."/>
            <person name="Nakamura N."/>
            <person name="Yamazaki S."/>
            <person name="Fujita N."/>
        </authorList>
    </citation>
    <scope>NUCLEOTIDE SEQUENCE [LARGE SCALE GENOMIC DNA]</scope>
    <source>
        <strain evidence="3">ATCC 700054 / DSM 10555 / JCM 9379 / NBRC 101784 / NCIMB 13414 / VKM Ac-1990 / NM-1</strain>
    </source>
</reference>
<accession>F5XRL0</accession>
<dbReference type="AlphaFoldDB" id="F5XRL0"/>
<gene>
    <name evidence="2" type="ordered locus">MLP_16860</name>
</gene>
<name>F5XRL0_MICPN</name>
<dbReference type="HOGENOM" id="CLU_2955429_0_0_11"/>
<keyword evidence="3" id="KW-1185">Reference proteome</keyword>
<evidence type="ECO:0000313" key="3">
    <source>
        <dbReference type="Proteomes" id="UP000007947"/>
    </source>
</evidence>
<dbReference type="EMBL" id="AP012204">
    <property type="protein sequence ID" value="BAK34700.1"/>
    <property type="molecule type" value="Genomic_DNA"/>
</dbReference>
<proteinExistence type="predicted"/>
<feature type="region of interest" description="Disordered" evidence="1">
    <location>
        <begin position="29"/>
        <end position="59"/>
    </location>
</feature>
<dbReference type="Proteomes" id="UP000007947">
    <property type="component" value="Chromosome"/>
</dbReference>
<dbReference type="RefSeq" id="WP_013862583.1">
    <property type="nucleotide sequence ID" value="NC_015635.1"/>
</dbReference>
<evidence type="ECO:0000313" key="2">
    <source>
        <dbReference type="EMBL" id="BAK34700.1"/>
    </source>
</evidence>
<protein>
    <submittedName>
        <fullName evidence="2">Uncharacterized protein</fullName>
    </submittedName>
</protein>
<evidence type="ECO:0000256" key="1">
    <source>
        <dbReference type="SAM" id="MobiDB-lite"/>
    </source>
</evidence>
<organism evidence="2 3">
    <name type="scientific">Microlunatus phosphovorus (strain ATCC 700054 / DSM 10555 / JCM 9379 / NBRC 101784 / NCIMB 13414 / VKM Ac-1990 / NM-1)</name>
    <dbReference type="NCBI Taxonomy" id="1032480"/>
    <lineage>
        <taxon>Bacteria</taxon>
        <taxon>Bacillati</taxon>
        <taxon>Actinomycetota</taxon>
        <taxon>Actinomycetes</taxon>
        <taxon>Propionibacteriales</taxon>
        <taxon>Propionibacteriaceae</taxon>
        <taxon>Microlunatus</taxon>
    </lineage>
</organism>
<dbReference type="STRING" id="1032480.MLP_16860"/>